<reference evidence="2 3" key="1">
    <citation type="journal article" date="2016" name="Mol. Biol. Evol.">
        <title>Comparative Genomics of Early-Diverging Mushroom-Forming Fungi Provides Insights into the Origins of Lignocellulose Decay Capabilities.</title>
        <authorList>
            <person name="Nagy L.G."/>
            <person name="Riley R."/>
            <person name="Tritt A."/>
            <person name="Adam C."/>
            <person name="Daum C."/>
            <person name="Floudas D."/>
            <person name="Sun H."/>
            <person name="Yadav J.S."/>
            <person name="Pangilinan J."/>
            <person name="Larsson K.H."/>
            <person name="Matsuura K."/>
            <person name="Barry K."/>
            <person name="Labutti K."/>
            <person name="Kuo R."/>
            <person name="Ohm R.A."/>
            <person name="Bhattacharya S.S."/>
            <person name="Shirouzu T."/>
            <person name="Yoshinaga Y."/>
            <person name="Martin F.M."/>
            <person name="Grigoriev I.V."/>
            <person name="Hibbett D.S."/>
        </authorList>
    </citation>
    <scope>NUCLEOTIDE SEQUENCE [LARGE SCALE GENOMIC DNA]</scope>
    <source>
        <strain evidence="2 3">HHB12029</strain>
    </source>
</reference>
<keyword evidence="3" id="KW-1185">Reference proteome</keyword>
<protein>
    <submittedName>
        <fullName evidence="2">Uncharacterized protein</fullName>
    </submittedName>
</protein>
<name>A0A165AZM9_EXIGL</name>
<dbReference type="EMBL" id="KV426592">
    <property type="protein sequence ID" value="KZV79577.1"/>
    <property type="molecule type" value="Genomic_DNA"/>
</dbReference>
<feature type="compositionally biased region" description="Basic and acidic residues" evidence="1">
    <location>
        <begin position="30"/>
        <end position="40"/>
    </location>
</feature>
<evidence type="ECO:0000313" key="2">
    <source>
        <dbReference type="EMBL" id="KZV79577.1"/>
    </source>
</evidence>
<organism evidence="2 3">
    <name type="scientific">Exidia glandulosa HHB12029</name>
    <dbReference type="NCBI Taxonomy" id="1314781"/>
    <lineage>
        <taxon>Eukaryota</taxon>
        <taxon>Fungi</taxon>
        <taxon>Dikarya</taxon>
        <taxon>Basidiomycota</taxon>
        <taxon>Agaricomycotina</taxon>
        <taxon>Agaricomycetes</taxon>
        <taxon>Auriculariales</taxon>
        <taxon>Exidiaceae</taxon>
        <taxon>Exidia</taxon>
    </lineage>
</organism>
<gene>
    <name evidence="2" type="ORF">EXIGLDRAFT_846400</name>
</gene>
<proteinExistence type="predicted"/>
<feature type="compositionally biased region" description="Polar residues" evidence="1">
    <location>
        <begin position="1"/>
        <end position="10"/>
    </location>
</feature>
<dbReference type="InParanoid" id="A0A165AZM9"/>
<evidence type="ECO:0000256" key="1">
    <source>
        <dbReference type="SAM" id="MobiDB-lite"/>
    </source>
</evidence>
<feature type="region of interest" description="Disordered" evidence="1">
    <location>
        <begin position="1"/>
        <end position="69"/>
    </location>
</feature>
<evidence type="ECO:0000313" key="3">
    <source>
        <dbReference type="Proteomes" id="UP000077266"/>
    </source>
</evidence>
<dbReference type="AlphaFoldDB" id="A0A165AZM9"/>
<dbReference type="Proteomes" id="UP000077266">
    <property type="component" value="Unassembled WGS sequence"/>
</dbReference>
<accession>A0A165AZM9</accession>
<sequence length="69" mass="7476">MRNTKTTHQSARGDEHNDILPNGTASSVGADDRHVLERGMESAAVSSGQRATRRWGETTRETGPANERG</sequence>